<accession>A0A5C6M787</accession>
<protein>
    <submittedName>
        <fullName evidence="1">Uncharacterized protein</fullName>
    </submittedName>
</protein>
<dbReference type="RefSeq" id="WP_146303442.1">
    <property type="nucleotide sequence ID" value="NZ_JANXKU010000004.1"/>
</dbReference>
<name>A0A5C6M787_9LACO</name>
<dbReference type="Proteomes" id="UP000321659">
    <property type="component" value="Unassembled WGS sequence"/>
</dbReference>
<proteinExistence type="predicted"/>
<evidence type="ECO:0000313" key="2">
    <source>
        <dbReference type="Proteomes" id="UP000321659"/>
    </source>
</evidence>
<sequence length="80" mass="8972">MLKTDKTTSLTGQSMIGNDMVMSFNANIGQEGNGSTFSSNVLNQKLYAANRVECRKDKDEFEKKMYEIQDALIDEKEAAK</sequence>
<dbReference type="EMBL" id="SRRQ01000028">
    <property type="protein sequence ID" value="TWW10087.1"/>
    <property type="molecule type" value="Genomic_DNA"/>
</dbReference>
<evidence type="ECO:0000313" key="1">
    <source>
        <dbReference type="EMBL" id="TWW10087.1"/>
    </source>
</evidence>
<gene>
    <name evidence="1" type="ORF">LABALGLTS371_16270</name>
</gene>
<reference evidence="1 2" key="1">
    <citation type="submission" date="2019-04" db="EMBL/GenBank/DDBJ databases">
        <title>In vitro growth and metabolic characteristics of meat-borne Lactobacillus algidus strains.</title>
        <authorList>
            <person name="Sade E."/>
            <person name="Per J."/>
            <person name="Tytti H."/>
            <person name="Johanna B.K."/>
        </authorList>
    </citation>
    <scope>NUCLEOTIDE SEQUENCE [LARGE SCALE GENOMIC DNA]</scope>
    <source>
        <strain evidence="1 2">LTS37-1</strain>
    </source>
</reference>
<comment type="caution">
    <text evidence="1">The sequence shown here is derived from an EMBL/GenBank/DDBJ whole genome shotgun (WGS) entry which is preliminary data.</text>
</comment>
<dbReference type="AlphaFoldDB" id="A0A5C6M787"/>
<organism evidence="1 2">
    <name type="scientific">Dellaglioa algida</name>
    <dbReference type="NCBI Taxonomy" id="105612"/>
    <lineage>
        <taxon>Bacteria</taxon>
        <taxon>Bacillati</taxon>
        <taxon>Bacillota</taxon>
        <taxon>Bacilli</taxon>
        <taxon>Lactobacillales</taxon>
        <taxon>Lactobacillaceae</taxon>
        <taxon>Dellaglioa</taxon>
    </lineage>
</organism>